<sequence length="282" mass="31718">MMYRLEPEMMYMMPTHFGPGMGPRQGPDRRTFECKDSPKTTSVSISFLTNGEQLEALLPEGFELGGEPVVTVYASYMKEIEWLAGRGYNVLGVTFPVDFNGTVDQAKGNFLTVLWENLTDPILTGREQLGFSKIYCELPDPLTFEGDTHCTAGWLGFKFLDMHVTNMMQVQEPLDVAPPAPPSAGGVPGGTLHYKYMPRTGEWGTADTAYAVLTPDYTPNRRVLESRRGEGTVQWHRARWEDLPTQYHIINAFHDLEILEYRGATITKTIGGKDLSDQRILR</sequence>
<evidence type="ECO:0000313" key="2">
    <source>
        <dbReference type="EMBL" id="SVA92873.1"/>
    </source>
</evidence>
<dbReference type="GO" id="GO:0016829">
    <property type="term" value="F:lyase activity"/>
    <property type="evidence" value="ECO:0007669"/>
    <property type="project" value="InterPro"/>
</dbReference>
<proteinExistence type="predicted"/>
<evidence type="ECO:0000256" key="1">
    <source>
        <dbReference type="SAM" id="MobiDB-lite"/>
    </source>
</evidence>
<dbReference type="EMBL" id="UINC01022705">
    <property type="protein sequence ID" value="SVA92873.1"/>
    <property type="molecule type" value="Genomic_DNA"/>
</dbReference>
<reference evidence="2" key="1">
    <citation type="submission" date="2018-05" db="EMBL/GenBank/DDBJ databases">
        <authorList>
            <person name="Lanie J.A."/>
            <person name="Ng W.-L."/>
            <person name="Kazmierczak K.M."/>
            <person name="Andrzejewski T.M."/>
            <person name="Davidsen T.M."/>
            <person name="Wayne K.J."/>
            <person name="Tettelin H."/>
            <person name="Glass J.I."/>
            <person name="Rusch D."/>
            <person name="Podicherti R."/>
            <person name="Tsui H.-C.T."/>
            <person name="Winkler M.E."/>
        </authorList>
    </citation>
    <scope>NUCLEOTIDE SEQUENCE</scope>
</reference>
<feature type="compositionally biased region" description="Basic and acidic residues" evidence="1">
    <location>
        <begin position="26"/>
        <end position="37"/>
    </location>
</feature>
<gene>
    <name evidence="2" type="ORF">METZ01_LOCUS145727</name>
</gene>
<organism evidence="2">
    <name type="scientific">marine metagenome</name>
    <dbReference type="NCBI Taxonomy" id="408172"/>
    <lineage>
        <taxon>unclassified sequences</taxon>
        <taxon>metagenomes</taxon>
        <taxon>ecological metagenomes</taxon>
    </lineage>
</organism>
<feature type="region of interest" description="Disordered" evidence="1">
    <location>
        <begin position="17"/>
        <end position="37"/>
    </location>
</feature>
<protein>
    <recommendedName>
        <fullName evidence="3">Acetoacetate decarboxylase</fullName>
    </recommendedName>
</protein>
<evidence type="ECO:0008006" key="3">
    <source>
        <dbReference type="Google" id="ProtNLM"/>
    </source>
</evidence>
<dbReference type="InterPro" id="IPR010451">
    <property type="entry name" value="Acetoacetate_decarboxylase"/>
</dbReference>
<dbReference type="InterPro" id="IPR023375">
    <property type="entry name" value="ADC_dom_sf"/>
</dbReference>
<dbReference type="Gene3D" id="2.40.400.10">
    <property type="entry name" value="Acetoacetate decarboxylase-like"/>
    <property type="match status" value="1"/>
</dbReference>
<dbReference type="AlphaFoldDB" id="A0A381ZVW0"/>
<dbReference type="Pfam" id="PF06314">
    <property type="entry name" value="ADC"/>
    <property type="match status" value="1"/>
</dbReference>
<accession>A0A381ZVW0</accession>
<dbReference type="SUPFAM" id="SSF160104">
    <property type="entry name" value="Acetoacetate decarboxylase-like"/>
    <property type="match status" value="1"/>
</dbReference>
<name>A0A381ZVW0_9ZZZZ</name>